<reference evidence="1 2" key="2">
    <citation type="submission" date="2019-04" db="EMBL/GenBank/DDBJ databases">
        <title>The genome sequence of big-headed turtle.</title>
        <authorList>
            <person name="Gong S."/>
        </authorList>
    </citation>
    <scope>NUCLEOTIDE SEQUENCE [LARGE SCALE GENOMIC DNA]</scope>
    <source>
        <strain evidence="1">DO16091913</strain>
        <tissue evidence="1">Muscle</tissue>
    </source>
</reference>
<protein>
    <submittedName>
        <fullName evidence="1">C3 and PZP-like alpha-2-macroglobulin domain-containing protein 8</fullName>
    </submittedName>
</protein>
<dbReference type="AlphaFoldDB" id="A0A4D9EIH2"/>
<gene>
    <name evidence="1" type="ORF">DR999_PMT09739</name>
</gene>
<name>A0A4D9EIH2_9SAUR</name>
<keyword evidence="2" id="KW-1185">Reference proteome</keyword>
<proteinExistence type="predicted"/>
<organism evidence="1 2">
    <name type="scientific">Platysternon megacephalum</name>
    <name type="common">big-headed turtle</name>
    <dbReference type="NCBI Taxonomy" id="55544"/>
    <lineage>
        <taxon>Eukaryota</taxon>
        <taxon>Metazoa</taxon>
        <taxon>Chordata</taxon>
        <taxon>Craniata</taxon>
        <taxon>Vertebrata</taxon>
        <taxon>Euteleostomi</taxon>
        <taxon>Archelosauria</taxon>
        <taxon>Testudinata</taxon>
        <taxon>Testudines</taxon>
        <taxon>Cryptodira</taxon>
        <taxon>Durocryptodira</taxon>
        <taxon>Testudinoidea</taxon>
        <taxon>Platysternidae</taxon>
        <taxon>Platysternon</taxon>
    </lineage>
</organism>
<dbReference type="EMBL" id="QXTE01000085">
    <property type="protein sequence ID" value="TFK07438.1"/>
    <property type="molecule type" value="Genomic_DNA"/>
</dbReference>
<accession>A0A4D9EIH2</accession>
<reference evidence="1 2" key="1">
    <citation type="submission" date="2019-04" db="EMBL/GenBank/DDBJ databases">
        <title>Draft genome of the big-headed turtle Platysternon megacephalum.</title>
        <authorList>
            <person name="Gong S."/>
        </authorList>
    </citation>
    <scope>NUCLEOTIDE SEQUENCE [LARGE SCALE GENOMIC DNA]</scope>
    <source>
        <strain evidence="1">DO16091913</strain>
        <tissue evidence="1">Muscle</tissue>
    </source>
</reference>
<evidence type="ECO:0000313" key="2">
    <source>
        <dbReference type="Proteomes" id="UP000297703"/>
    </source>
</evidence>
<dbReference type="Proteomes" id="UP000297703">
    <property type="component" value="Unassembled WGS sequence"/>
</dbReference>
<comment type="caution">
    <text evidence="1">The sequence shown here is derived from an EMBL/GenBank/DDBJ whole genome shotgun (WGS) entry which is preliminary data.</text>
</comment>
<evidence type="ECO:0000313" key="1">
    <source>
        <dbReference type="EMBL" id="TFK07438.1"/>
    </source>
</evidence>
<sequence length="66" mass="7436">MGKEKKSSRYTGQLVATGNAQRDKKLLGVSRLQQRLLGLRLQPGVAYEWLPEAQKVPVKKAWEKGD</sequence>